<dbReference type="InterPro" id="IPR000183">
    <property type="entry name" value="Orn/DAP/Arg_de-COase"/>
</dbReference>
<protein>
    <recommendedName>
        <fullName evidence="11">diaminopimelate decarboxylase</fullName>
        <ecNumber evidence="11">4.1.1.20</ecNumber>
    </recommendedName>
</protein>
<dbReference type="PRINTS" id="PR01181">
    <property type="entry name" value="DAPDCRBXLASE"/>
</dbReference>
<dbReference type="PRINTS" id="PR01179">
    <property type="entry name" value="ODADCRBXLASE"/>
</dbReference>
<evidence type="ECO:0000256" key="9">
    <source>
        <dbReference type="ARBA" id="ARBA00060643"/>
    </source>
</evidence>
<evidence type="ECO:0000259" key="14">
    <source>
        <dbReference type="Pfam" id="PF02784"/>
    </source>
</evidence>
<comment type="similarity">
    <text evidence="10">Belongs to the Orn/Lys/Arg decarboxylase class-II family. LysA subfamily.</text>
</comment>
<name>A0AAV9IQ00_CYACA</name>
<dbReference type="InterPro" id="IPR029066">
    <property type="entry name" value="PLP-binding_barrel"/>
</dbReference>
<comment type="catalytic activity">
    <reaction evidence="7">
        <text>meso-2,6-diaminopimelate + H(+) = L-lysine + CO2</text>
        <dbReference type="Rhea" id="RHEA:15101"/>
        <dbReference type="ChEBI" id="CHEBI:15378"/>
        <dbReference type="ChEBI" id="CHEBI:16526"/>
        <dbReference type="ChEBI" id="CHEBI:32551"/>
        <dbReference type="ChEBI" id="CHEBI:57791"/>
        <dbReference type="EC" id="4.1.1.20"/>
    </reaction>
</comment>
<dbReference type="NCBIfam" id="TIGR01048">
    <property type="entry name" value="lysA"/>
    <property type="match status" value="1"/>
</dbReference>
<dbReference type="Proteomes" id="UP001301350">
    <property type="component" value="Unassembled WGS sequence"/>
</dbReference>
<keyword evidence="4 12" id="KW-0663">Pyridoxal phosphate</keyword>
<keyword evidence="6" id="KW-0456">Lyase</keyword>
<evidence type="ECO:0000256" key="12">
    <source>
        <dbReference type="PIRSR" id="PIRSR600183-50"/>
    </source>
</evidence>
<comment type="cofactor">
    <cofactor evidence="1 12">
        <name>pyridoxal 5'-phosphate</name>
        <dbReference type="ChEBI" id="CHEBI:597326"/>
    </cofactor>
</comment>
<dbReference type="PROSITE" id="PS00878">
    <property type="entry name" value="ODR_DC_2_1"/>
    <property type="match status" value="1"/>
</dbReference>
<feature type="active site" description="Proton donor" evidence="12">
    <location>
        <position position="432"/>
    </location>
</feature>
<evidence type="ECO:0000256" key="7">
    <source>
        <dbReference type="ARBA" id="ARBA00050464"/>
    </source>
</evidence>
<dbReference type="InterPro" id="IPR022657">
    <property type="entry name" value="De-COase2_CS"/>
</dbReference>
<dbReference type="FunFam" id="3.20.20.10:FF:000003">
    <property type="entry name" value="Diaminopimelate decarboxylase"/>
    <property type="match status" value="1"/>
</dbReference>
<feature type="domain" description="Orn/DAP/Arg decarboxylase 2 C-terminal" evidence="13">
    <location>
        <begin position="115"/>
        <end position="459"/>
    </location>
</feature>
<dbReference type="InterPro" id="IPR002986">
    <property type="entry name" value="DAP_deCOOHase_LysA"/>
</dbReference>
<proteinExistence type="inferred from homology"/>
<evidence type="ECO:0000313" key="16">
    <source>
        <dbReference type="Proteomes" id="UP001301350"/>
    </source>
</evidence>
<dbReference type="Pfam" id="PF00278">
    <property type="entry name" value="Orn_DAP_Arg_deC"/>
    <property type="match status" value="1"/>
</dbReference>
<dbReference type="InterPro" id="IPR022643">
    <property type="entry name" value="De-COase2_C"/>
</dbReference>
<evidence type="ECO:0000259" key="13">
    <source>
        <dbReference type="Pfam" id="PF00278"/>
    </source>
</evidence>
<evidence type="ECO:0000256" key="6">
    <source>
        <dbReference type="ARBA" id="ARBA00023239"/>
    </source>
</evidence>
<dbReference type="EMBL" id="JANCYW010000001">
    <property type="protein sequence ID" value="KAK4534151.1"/>
    <property type="molecule type" value="Genomic_DNA"/>
</dbReference>
<gene>
    <name evidence="15" type="ORF">CDCA_CDCA01G0176</name>
</gene>
<dbReference type="InterPro" id="IPR022653">
    <property type="entry name" value="De-COase2_pyr-phos_BS"/>
</dbReference>
<dbReference type="InterPro" id="IPR022644">
    <property type="entry name" value="De-COase2_N"/>
</dbReference>
<organism evidence="15 16">
    <name type="scientific">Cyanidium caldarium</name>
    <name type="common">Red alga</name>
    <dbReference type="NCBI Taxonomy" id="2771"/>
    <lineage>
        <taxon>Eukaryota</taxon>
        <taxon>Rhodophyta</taxon>
        <taxon>Bangiophyceae</taxon>
        <taxon>Cyanidiales</taxon>
        <taxon>Cyanidiaceae</taxon>
        <taxon>Cyanidium</taxon>
    </lineage>
</organism>
<dbReference type="GO" id="GO:0009507">
    <property type="term" value="C:chloroplast"/>
    <property type="evidence" value="ECO:0007669"/>
    <property type="project" value="TreeGrafter"/>
</dbReference>
<evidence type="ECO:0000313" key="15">
    <source>
        <dbReference type="EMBL" id="KAK4534151.1"/>
    </source>
</evidence>
<feature type="modified residue" description="N6-(pyridoxal phosphate)lysine" evidence="12">
    <location>
        <position position="145"/>
    </location>
</feature>
<accession>A0AAV9IQ00</accession>
<dbReference type="PANTHER" id="PTHR43727">
    <property type="entry name" value="DIAMINOPIMELATE DECARBOXYLASE"/>
    <property type="match status" value="1"/>
</dbReference>
<evidence type="ECO:0000256" key="4">
    <source>
        <dbReference type="ARBA" id="ARBA00022898"/>
    </source>
</evidence>
<keyword evidence="2" id="KW-0028">Amino-acid biosynthesis</keyword>
<evidence type="ECO:0000256" key="11">
    <source>
        <dbReference type="ARBA" id="ARBA00066427"/>
    </source>
</evidence>
<evidence type="ECO:0000256" key="10">
    <source>
        <dbReference type="ARBA" id="ARBA00060983"/>
    </source>
</evidence>
<feature type="domain" description="Orn/DAP/Arg decarboxylase 2 N-terminal" evidence="14">
    <location>
        <begin position="120"/>
        <end position="367"/>
    </location>
</feature>
<keyword evidence="3" id="KW-0210">Decarboxylase</keyword>
<dbReference type="SUPFAM" id="SSF51419">
    <property type="entry name" value="PLP-binding barrel"/>
    <property type="match status" value="1"/>
</dbReference>
<evidence type="ECO:0000256" key="5">
    <source>
        <dbReference type="ARBA" id="ARBA00023154"/>
    </source>
</evidence>
<dbReference type="SUPFAM" id="SSF50621">
    <property type="entry name" value="Alanine racemase C-terminal domain-like"/>
    <property type="match status" value="1"/>
</dbReference>
<evidence type="ECO:0000256" key="8">
    <source>
        <dbReference type="ARBA" id="ARBA00053571"/>
    </source>
</evidence>
<evidence type="ECO:0000256" key="3">
    <source>
        <dbReference type="ARBA" id="ARBA00022793"/>
    </source>
</evidence>
<dbReference type="Pfam" id="PF02784">
    <property type="entry name" value="Orn_Arg_deC_N"/>
    <property type="match status" value="1"/>
</dbReference>
<comment type="caution">
    <text evidence="15">The sequence shown here is derived from an EMBL/GenBank/DDBJ whole genome shotgun (WGS) entry which is preliminary data.</text>
</comment>
<dbReference type="InterPro" id="IPR009006">
    <property type="entry name" value="Ala_racemase/Decarboxylase_C"/>
</dbReference>
<dbReference type="AlphaFoldDB" id="A0AAV9IQ00"/>
<dbReference type="FunFam" id="2.40.37.10:FF:000003">
    <property type="entry name" value="Diaminopimelate decarboxylase"/>
    <property type="match status" value="1"/>
</dbReference>
<dbReference type="GO" id="GO:0009089">
    <property type="term" value="P:lysine biosynthetic process via diaminopimelate"/>
    <property type="evidence" value="ECO:0007669"/>
    <property type="project" value="InterPro"/>
</dbReference>
<dbReference type="CDD" id="cd06828">
    <property type="entry name" value="PLPDE_III_DapDC"/>
    <property type="match status" value="1"/>
</dbReference>
<dbReference type="Gene3D" id="2.40.37.10">
    <property type="entry name" value="Lyase, Ornithine Decarboxylase, Chain A, domain 1"/>
    <property type="match status" value="1"/>
</dbReference>
<evidence type="ECO:0000256" key="1">
    <source>
        <dbReference type="ARBA" id="ARBA00001933"/>
    </source>
</evidence>
<sequence length="507" mass="56347">MFVTTWGVWERRTVRQTAPWIVSPPATGRQRDTRWVAGTPRCARHRRLRRPHSFPGGHYLSGGYRYSVHMQVATGAQVLPPTPQFTIDANGYLYCEQVRVKDVQDAMGPLGSPFYLYSHARIQQNYRAYAEALAGMDAIIGYAVKANNNLRLLEMLRGMGSGAVLVSGNELRLAQLAGFDMQKTVFNGNGKTPLEIDMAVHAGCLINIDSEFDLENIQASARRVATRARVILRINPDIDPQVHPYVSTGLASSKFGIRNARLDWFLQSIRDNHDALELVGVHSHLGSTITKVELFRDATALMLQFVERIRQARFDTLRYLNIGGGLGIDYRRQGVRIPTPQELIDAVRPMLRGTDLTLIVEPGRSLVGDAGMLVTSVIGVKTNGSKNFIVVDGSMSEMIRPSLYDAYHYITLIEPGIPGEPPHTYDVVGPVCESSDFLGKERVLPLPAPGIGLAVMDSGAYCMSMASNYNMKVFPAEVLVDGNTWRVIRRRQSFDDLLRGYGEPRSR</sequence>
<dbReference type="PANTHER" id="PTHR43727:SF2">
    <property type="entry name" value="GROUP IV DECARBOXYLASE"/>
    <property type="match status" value="1"/>
</dbReference>
<comment type="function">
    <text evidence="8">Specifically catalyzes the decarboxylation of meso-diaminopimelate (meso-DAP) to L-lysine.</text>
</comment>
<dbReference type="Gene3D" id="3.20.20.10">
    <property type="entry name" value="Alanine racemase"/>
    <property type="match status" value="1"/>
</dbReference>
<dbReference type="HAMAP" id="MF_02120">
    <property type="entry name" value="LysA"/>
    <property type="match status" value="1"/>
</dbReference>
<comment type="pathway">
    <text evidence="9">Amino-acid biosynthesis; L-lysine biosynthesis via DAP pathway; L-lysine from DL-2,6-diaminopimelate: step 1/1.</text>
</comment>
<dbReference type="PROSITE" id="PS00879">
    <property type="entry name" value="ODR_DC_2_2"/>
    <property type="match status" value="1"/>
</dbReference>
<keyword evidence="16" id="KW-1185">Reference proteome</keyword>
<reference evidence="15 16" key="1">
    <citation type="submission" date="2022-07" db="EMBL/GenBank/DDBJ databases">
        <title>Genome-wide signatures of adaptation to extreme environments.</title>
        <authorList>
            <person name="Cho C.H."/>
            <person name="Yoon H.S."/>
        </authorList>
    </citation>
    <scope>NUCLEOTIDE SEQUENCE [LARGE SCALE GENOMIC DNA]</scope>
    <source>
        <strain evidence="15 16">DBV 063 E5</strain>
    </source>
</reference>
<keyword evidence="5" id="KW-0457">Lysine biosynthesis</keyword>
<evidence type="ECO:0000256" key="2">
    <source>
        <dbReference type="ARBA" id="ARBA00022605"/>
    </source>
</evidence>
<dbReference type="GO" id="GO:0008836">
    <property type="term" value="F:diaminopimelate decarboxylase activity"/>
    <property type="evidence" value="ECO:0007669"/>
    <property type="project" value="UniProtKB-EC"/>
</dbReference>
<dbReference type="EC" id="4.1.1.20" evidence="11"/>